<dbReference type="Proteomes" id="UP000249949">
    <property type="component" value="Chromosome"/>
</dbReference>
<evidence type="ECO:0000256" key="3">
    <source>
        <dbReference type="SAM" id="Phobius"/>
    </source>
</evidence>
<keyword evidence="2" id="KW-0186">Copper</keyword>
<reference evidence="5 6" key="1">
    <citation type="journal article" date="2017" name="Environ. Microbiol.">
        <title>Genome and epigenome of a novel marine Thaumarchaeota strain suggest viral infection, phosphorothioation DNA modification and multiple restriction systems.</title>
        <authorList>
            <person name="Ahlgren N.A."/>
            <person name="Chen Y."/>
            <person name="Needham D.M."/>
            <person name="Parada A.E."/>
            <person name="Sachdeva R."/>
            <person name="Trinh V."/>
            <person name="Chen T."/>
            <person name="Fuhrman J.A."/>
        </authorList>
    </citation>
    <scope>NUCLEOTIDE SEQUENCE [LARGE SCALE GENOMIC DNA]</scope>
    <source>
        <strain evidence="5 6">SPOT01</strain>
    </source>
</reference>
<keyword evidence="3" id="KW-0472">Membrane</keyword>
<sequence>MPGMGLTGVGLAGLILSYAGIAHTFIDGMHALTGLTMFVGLIFTAAGILDGGVSTSNRAKITTLVIVGISIGFGLYALGTMNSSDYTFSLILVILAIALPSAGVAWIAMKKPGSIKPIGLVLGLAVASGLVIWITAGSMNESEAELAEELIDEESMEDVPAGPIFAIEILKDSAQEGNPDYDPDRAVVTQGHTVVWTNVDVAPHTVTSASDYGETFDSSLISEGETYSLDTTNLEIGEYEYLCIVHPWMIATLVIEAPKEATKIIIPEGAAIPEDGRIYYNPETINIPAGTPIEWVNEDDAMHTATSGSPANGADGIFDSQILNLGDTYQFTFTEAGNFDYYCILHPWMIGTVNVE</sequence>
<dbReference type="SUPFAM" id="SSF49503">
    <property type="entry name" value="Cupredoxins"/>
    <property type="match status" value="2"/>
</dbReference>
<feature type="transmembrane region" description="Helical" evidence="3">
    <location>
        <begin position="61"/>
        <end position="80"/>
    </location>
</feature>
<keyword evidence="3" id="KW-1133">Transmembrane helix</keyword>
<dbReference type="InterPro" id="IPR008972">
    <property type="entry name" value="Cupredoxin"/>
</dbReference>
<dbReference type="InterPro" id="IPR000923">
    <property type="entry name" value="BlueCu_1"/>
</dbReference>
<dbReference type="EMBL" id="CP021324">
    <property type="protein sequence ID" value="ARS64071.1"/>
    <property type="molecule type" value="Genomic_DNA"/>
</dbReference>
<feature type="domain" description="Blue (type 1) copper" evidence="4">
    <location>
        <begin position="274"/>
        <end position="356"/>
    </location>
</feature>
<keyword evidence="3" id="KW-0812">Transmembrane</keyword>
<proteinExistence type="predicted"/>
<keyword evidence="6" id="KW-1185">Reference proteome</keyword>
<evidence type="ECO:0000313" key="5">
    <source>
        <dbReference type="EMBL" id="ARS64071.1"/>
    </source>
</evidence>
<protein>
    <submittedName>
        <fullName evidence="5">Plastocyanin</fullName>
    </submittedName>
</protein>
<feature type="transmembrane region" description="Helical" evidence="3">
    <location>
        <begin position="118"/>
        <end position="136"/>
    </location>
</feature>
<dbReference type="PANTHER" id="PTHR36507:SF1">
    <property type="entry name" value="BLL1555 PROTEIN"/>
    <property type="match status" value="1"/>
</dbReference>
<dbReference type="GO" id="GO:0005507">
    <property type="term" value="F:copper ion binding"/>
    <property type="evidence" value="ECO:0007669"/>
    <property type="project" value="InterPro"/>
</dbReference>
<feature type="domain" description="Blue (type 1) copper" evidence="4">
    <location>
        <begin position="174"/>
        <end position="255"/>
    </location>
</feature>
<dbReference type="Pfam" id="PF00127">
    <property type="entry name" value="Copper-bind"/>
    <property type="match status" value="2"/>
</dbReference>
<evidence type="ECO:0000256" key="1">
    <source>
        <dbReference type="ARBA" id="ARBA00022723"/>
    </source>
</evidence>
<feature type="transmembrane region" description="Helical" evidence="3">
    <location>
        <begin position="29"/>
        <end position="49"/>
    </location>
</feature>
<keyword evidence="1" id="KW-0479">Metal-binding</keyword>
<gene>
    <name evidence="5" type="ORF">NMSP_0448</name>
</gene>
<dbReference type="PANTHER" id="PTHR36507">
    <property type="entry name" value="BLL1555 PROTEIN"/>
    <property type="match status" value="1"/>
</dbReference>
<organism evidence="5 6">
    <name type="scientific">Candidatus Nitrosomarinus catalinensis</name>
    <dbReference type="NCBI Taxonomy" id="1898749"/>
    <lineage>
        <taxon>Archaea</taxon>
        <taxon>Nitrososphaerota</taxon>
        <taxon>Nitrososphaeria</taxon>
        <taxon>Nitrosopumilales</taxon>
        <taxon>Nitrosopumilaceae</taxon>
        <taxon>Candidatus Nitrosomarinus</taxon>
    </lineage>
</organism>
<feature type="transmembrane region" description="Helical" evidence="3">
    <location>
        <begin position="86"/>
        <end position="106"/>
    </location>
</feature>
<dbReference type="GO" id="GO:0009055">
    <property type="term" value="F:electron transfer activity"/>
    <property type="evidence" value="ECO:0007669"/>
    <property type="project" value="InterPro"/>
</dbReference>
<dbReference type="KEGG" id="nct:NMSP_0448"/>
<dbReference type="InterPro" id="IPR052721">
    <property type="entry name" value="ET_Amicyanin"/>
</dbReference>
<dbReference type="RefSeq" id="WP_225971307.1">
    <property type="nucleotide sequence ID" value="NZ_CP021324.1"/>
</dbReference>
<dbReference type="Gene3D" id="2.60.40.420">
    <property type="entry name" value="Cupredoxins - blue copper proteins"/>
    <property type="match status" value="2"/>
</dbReference>
<dbReference type="GeneID" id="32900944"/>
<name>A0A2Z2HIV4_9ARCH</name>
<dbReference type="AlphaFoldDB" id="A0A2Z2HIV4"/>
<evidence type="ECO:0000313" key="6">
    <source>
        <dbReference type="Proteomes" id="UP000249949"/>
    </source>
</evidence>
<evidence type="ECO:0000256" key="2">
    <source>
        <dbReference type="ARBA" id="ARBA00023008"/>
    </source>
</evidence>
<evidence type="ECO:0000259" key="4">
    <source>
        <dbReference type="Pfam" id="PF00127"/>
    </source>
</evidence>
<accession>A0A2Z2HIV4</accession>